<feature type="domain" description="DUF397" evidence="1">
    <location>
        <begin position="5"/>
        <end position="58"/>
    </location>
</feature>
<evidence type="ECO:0000313" key="3">
    <source>
        <dbReference type="Proteomes" id="UP000240429"/>
    </source>
</evidence>
<dbReference type="InterPro" id="IPR007278">
    <property type="entry name" value="DUF397"/>
</dbReference>
<organism evidence="2 3">
    <name type="scientific">Streptomyces dioscori</name>
    <dbReference type="NCBI Taxonomy" id="2109333"/>
    <lineage>
        <taxon>Bacteria</taxon>
        <taxon>Bacillati</taxon>
        <taxon>Actinomycetota</taxon>
        <taxon>Actinomycetes</taxon>
        <taxon>Kitasatosporales</taxon>
        <taxon>Streptomycetaceae</taxon>
        <taxon>Streptomyces</taxon>
        <taxon>Streptomyces aurantiacus group</taxon>
    </lineage>
</organism>
<keyword evidence="3" id="KW-1185">Reference proteome</keyword>
<dbReference type="OrthoDB" id="4562195at2"/>
<proteinExistence type="predicted"/>
<dbReference type="Proteomes" id="UP000240429">
    <property type="component" value="Unassembled WGS sequence"/>
</dbReference>
<dbReference type="RefSeq" id="WP_107015370.1">
    <property type="nucleotide sequence ID" value="NZ_KZ679039.1"/>
</dbReference>
<protein>
    <submittedName>
        <fullName evidence="2">DUF397 domain-containing protein</fullName>
    </submittedName>
</protein>
<accession>A0A2P8QE20</accession>
<dbReference type="EMBL" id="PYBJ01000002">
    <property type="protein sequence ID" value="PSM44491.1"/>
    <property type="molecule type" value="Genomic_DNA"/>
</dbReference>
<dbReference type="Pfam" id="PF04149">
    <property type="entry name" value="DUF397"/>
    <property type="match status" value="1"/>
</dbReference>
<reference evidence="2 3" key="1">
    <citation type="submission" date="2018-03" db="EMBL/GenBank/DDBJ databases">
        <title>Streptomyces dioscori sp. nov., a novel endophytic actinobacterium isolated from bulbil of Dioscorea bulbifera L.</title>
        <authorList>
            <person name="Zhikuan W."/>
        </authorList>
    </citation>
    <scope>NUCLEOTIDE SEQUENCE [LARGE SCALE GENOMIC DNA]</scope>
    <source>
        <strain evidence="2 3">A217</strain>
    </source>
</reference>
<gene>
    <name evidence="2" type="ORF">C6Y14_05565</name>
</gene>
<evidence type="ECO:0000313" key="2">
    <source>
        <dbReference type="EMBL" id="PSM44491.1"/>
    </source>
</evidence>
<comment type="caution">
    <text evidence="2">The sequence shown here is derived from an EMBL/GenBank/DDBJ whole genome shotgun (WGS) entry which is preliminary data.</text>
</comment>
<sequence length="72" mass="7768">MNTDLKWFKSSYSGSQGGECLEIAIPQTTSLPTIHIRDSKTPNAPTLTIAPATWSAFLPYAATYGSDQPSPH</sequence>
<name>A0A2P8QE20_9ACTN</name>
<evidence type="ECO:0000259" key="1">
    <source>
        <dbReference type="Pfam" id="PF04149"/>
    </source>
</evidence>
<dbReference type="AlphaFoldDB" id="A0A2P8QE20"/>